<dbReference type="Gene3D" id="2.60.120.10">
    <property type="entry name" value="Jelly Rolls"/>
    <property type="match status" value="1"/>
</dbReference>
<keyword evidence="1" id="KW-0805">Transcription regulation</keyword>
<dbReference type="Proteomes" id="UP000294887">
    <property type="component" value="Unassembled WGS sequence"/>
</dbReference>
<dbReference type="PANTHER" id="PTHR24567">
    <property type="entry name" value="CRP FAMILY TRANSCRIPTIONAL REGULATORY PROTEIN"/>
    <property type="match status" value="1"/>
</dbReference>
<dbReference type="InterPro" id="IPR012318">
    <property type="entry name" value="HTH_CRP"/>
</dbReference>
<dbReference type="GO" id="GO:0005829">
    <property type="term" value="C:cytosol"/>
    <property type="evidence" value="ECO:0007669"/>
    <property type="project" value="TreeGrafter"/>
</dbReference>
<dbReference type="InterPro" id="IPR050397">
    <property type="entry name" value="Env_Response_Regulators"/>
</dbReference>
<dbReference type="RefSeq" id="WP_131905770.1">
    <property type="nucleotide sequence ID" value="NZ_BAAAFU010000004.1"/>
</dbReference>
<dbReference type="Gene3D" id="1.10.10.10">
    <property type="entry name" value="Winged helix-like DNA-binding domain superfamily/Winged helix DNA-binding domain"/>
    <property type="match status" value="1"/>
</dbReference>
<keyword evidence="7" id="KW-1185">Reference proteome</keyword>
<dbReference type="PANTHER" id="PTHR24567:SF28">
    <property type="entry name" value="LISTERIOLYSIN REGULATORY PROTEIN"/>
    <property type="match status" value="1"/>
</dbReference>
<dbReference type="GO" id="GO:0003700">
    <property type="term" value="F:DNA-binding transcription factor activity"/>
    <property type="evidence" value="ECO:0007669"/>
    <property type="project" value="TreeGrafter"/>
</dbReference>
<reference evidence="6 7" key="1">
    <citation type="submission" date="2019-03" db="EMBL/GenBank/DDBJ databases">
        <title>Genomic Encyclopedia of Type Strains, Phase IV (KMG-IV): sequencing the most valuable type-strain genomes for metagenomic binning, comparative biology and taxonomic classification.</title>
        <authorList>
            <person name="Goeker M."/>
        </authorList>
    </citation>
    <scope>NUCLEOTIDE SEQUENCE [LARGE SCALE GENOMIC DNA]</scope>
    <source>
        <strain evidence="6 7">DSM 24830</strain>
    </source>
</reference>
<evidence type="ECO:0000256" key="3">
    <source>
        <dbReference type="ARBA" id="ARBA00023163"/>
    </source>
</evidence>
<evidence type="ECO:0000259" key="5">
    <source>
        <dbReference type="PROSITE" id="PS51063"/>
    </source>
</evidence>
<evidence type="ECO:0000256" key="2">
    <source>
        <dbReference type="ARBA" id="ARBA00023125"/>
    </source>
</evidence>
<dbReference type="AlphaFoldDB" id="A0A4R1F265"/>
<dbReference type="OrthoDB" id="7643467at2"/>
<organism evidence="6 7">
    <name type="scientific">Cocleimonas flava</name>
    <dbReference type="NCBI Taxonomy" id="634765"/>
    <lineage>
        <taxon>Bacteria</taxon>
        <taxon>Pseudomonadati</taxon>
        <taxon>Pseudomonadota</taxon>
        <taxon>Gammaproteobacteria</taxon>
        <taxon>Thiotrichales</taxon>
        <taxon>Thiotrichaceae</taxon>
        <taxon>Cocleimonas</taxon>
    </lineage>
</organism>
<dbReference type="InterPro" id="IPR000595">
    <property type="entry name" value="cNMP-bd_dom"/>
</dbReference>
<dbReference type="PROSITE" id="PS50042">
    <property type="entry name" value="CNMP_BINDING_3"/>
    <property type="match status" value="1"/>
</dbReference>
<feature type="domain" description="Cyclic nucleotide-binding" evidence="4">
    <location>
        <begin position="31"/>
        <end position="152"/>
    </location>
</feature>
<dbReference type="InterPro" id="IPR018490">
    <property type="entry name" value="cNMP-bd_dom_sf"/>
</dbReference>
<dbReference type="PROSITE" id="PS51063">
    <property type="entry name" value="HTH_CRP_2"/>
    <property type="match status" value="1"/>
</dbReference>
<dbReference type="SMART" id="SM00100">
    <property type="entry name" value="cNMP"/>
    <property type="match status" value="1"/>
</dbReference>
<proteinExistence type="predicted"/>
<evidence type="ECO:0000256" key="1">
    <source>
        <dbReference type="ARBA" id="ARBA00023015"/>
    </source>
</evidence>
<dbReference type="CDD" id="cd00038">
    <property type="entry name" value="CAP_ED"/>
    <property type="match status" value="1"/>
</dbReference>
<dbReference type="InterPro" id="IPR014710">
    <property type="entry name" value="RmlC-like_jellyroll"/>
</dbReference>
<keyword evidence="2" id="KW-0238">DNA-binding</keyword>
<comment type="caution">
    <text evidence="6">The sequence shown here is derived from an EMBL/GenBank/DDBJ whole genome shotgun (WGS) entry which is preliminary data.</text>
</comment>
<name>A0A4R1F265_9GAMM</name>
<dbReference type="EMBL" id="SMFQ01000003">
    <property type="protein sequence ID" value="TCJ87500.1"/>
    <property type="molecule type" value="Genomic_DNA"/>
</dbReference>
<dbReference type="Pfam" id="PF13545">
    <property type="entry name" value="HTH_Crp_2"/>
    <property type="match status" value="1"/>
</dbReference>
<evidence type="ECO:0000313" key="6">
    <source>
        <dbReference type="EMBL" id="TCJ87500.1"/>
    </source>
</evidence>
<feature type="domain" description="HTH crp-type" evidence="5">
    <location>
        <begin position="166"/>
        <end position="237"/>
    </location>
</feature>
<sequence>MTKTHEYIKCVDVTREGIADCQHCAIRKYDFLANIEVGKYEQLLKRIVQFCYPKKSVLFLENSPADAMYVVRKGMIKLEETLSDGNPRIVRIIKRGGVAGLETFLDSGQRFDQTAITLQDTEICRIPYDVVETLLKSEPDFYKSVLKEWHQQIEASNRVIVEFSTGSLKQRLACVLLMLIEEANHNLNVELDMVHIDDMAALTGVTRESVSRILSEFKRKKILIKSGPGKMRFDEKSIQEFAKPIS</sequence>
<dbReference type="Pfam" id="PF00027">
    <property type="entry name" value="cNMP_binding"/>
    <property type="match status" value="1"/>
</dbReference>
<dbReference type="InterPro" id="IPR036390">
    <property type="entry name" value="WH_DNA-bd_sf"/>
</dbReference>
<dbReference type="PROSITE" id="PS00356">
    <property type="entry name" value="HTH_LACI_1"/>
    <property type="match status" value="1"/>
</dbReference>
<protein>
    <submittedName>
        <fullName evidence="6">CRP-like cAMP-binding protein</fullName>
    </submittedName>
</protein>
<dbReference type="InterPro" id="IPR036388">
    <property type="entry name" value="WH-like_DNA-bd_sf"/>
</dbReference>
<keyword evidence="3" id="KW-0804">Transcription</keyword>
<dbReference type="GO" id="GO:0003677">
    <property type="term" value="F:DNA binding"/>
    <property type="evidence" value="ECO:0007669"/>
    <property type="project" value="UniProtKB-KW"/>
</dbReference>
<dbReference type="SUPFAM" id="SSF51206">
    <property type="entry name" value="cAMP-binding domain-like"/>
    <property type="match status" value="1"/>
</dbReference>
<evidence type="ECO:0000259" key="4">
    <source>
        <dbReference type="PROSITE" id="PS50042"/>
    </source>
</evidence>
<evidence type="ECO:0000313" key="7">
    <source>
        <dbReference type="Proteomes" id="UP000294887"/>
    </source>
</evidence>
<accession>A0A4R1F265</accession>
<gene>
    <name evidence="6" type="ORF">EV695_2010</name>
</gene>
<dbReference type="SUPFAM" id="SSF46785">
    <property type="entry name" value="Winged helix' DNA-binding domain"/>
    <property type="match status" value="1"/>
</dbReference>